<dbReference type="Proteomes" id="UP000054623">
    <property type="component" value="Unassembled WGS sequence"/>
</dbReference>
<dbReference type="EMBL" id="LOCK01000061">
    <property type="protein sequence ID" value="KTE89762.1"/>
    <property type="molecule type" value="Genomic_DNA"/>
</dbReference>
<name>A0A0W1JEF0_DESHA</name>
<reference evidence="2 3" key="1">
    <citation type="submission" date="2015-12" db="EMBL/GenBank/DDBJ databases">
        <title>Draft Genome Sequence of Desulfitobacterium hafniense Strain DH, a Sulfate-reducing Bacterium Isolated from Paddy Soils.</title>
        <authorList>
            <person name="Bao P."/>
            <person name="Zhang X."/>
            <person name="Li G."/>
        </authorList>
    </citation>
    <scope>NUCLEOTIDE SEQUENCE [LARGE SCALE GENOMIC DNA]</scope>
    <source>
        <strain evidence="2 3">DH</strain>
    </source>
</reference>
<gene>
    <name evidence="2" type="ORF">AT727_10455</name>
</gene>
<evidence type="ECO:0000313" key="3">
    <source>
        <dbReference type="Proteomes" id="UP000054623"/>
    </source>
</evidence>
<keyword evidence="1" id="KW-0812">Transmembrane</keyword>
<keyword evidence="1" id="KW-1133">Transmembrane helix</keyword>
<dbReference type="OrthoDB" id="1799220at2"/>
<organism evidence="2 3">
    <name type="scientific">Desulfitobacterium hafniense</name>
    <name type="common">Desulfitobacterium frappieri</name>
    <dbReference type="NCBI Taxonomy" id="49338"/>
    <lineage>
        <taxon>Bacteria</taxon>
        <taxon>Bacillati</taxon>
        <taxon>Bacillota</taxon>
        <taxon>Clostridia</taxon>
        <taxon>Eubacteriales</taxon>
        <taxon>Desulfitobacteriaceae</taxon>
        <taxon>Desulfitobacterium</taxon>
    </lineage>
</organism>
<dbReference type="AlphaFoldDB" id="A0A0W1JEF0"/>
<comment type="caution">
    <text evidence="2">The sequence shown here is derived from an EMBL/GenBank/DDBJ whole genome shotgun (WGS) entry which is preliminary data.</text>
</comment>
<keyword evidence="1" id="KW-0472">Membrane</keyword>
<sequence>MRRPKDQGMTVLEVVMAITIFMIGIAFILQSDAVSHKYFNKGQVRQQMLFYAAGLLEAYTEGITPSAGEYPTFMRFEHEIIRVSMTDHLDKIEVKVYLKDSPTDPEPVILSTYRVNYDE</sequence>
<evidence type="ECO:0008006" key="4">
    <source>
        <dbReference type="Google" id="ProtNLM"/>
    </source>
</evidence>
<proteinExistence type="predicted"/>
<dbReference type="RefSeq" id="WP_041272429.1">
    <property type="nucleotide sequence ID" value="NZ_LOCK01000061.1"/>
</dbReference>
<dbReference type="Pfam" id="PF07963">
    <property type="entry name" value="N_methyl"/>
    <property type="match status" value="1"/>
</dbReference>
<feature type="transmembrane region" description="Helical" evidence="1">
    <location>
        <begin position="12"/>
        <end position="29"/>
    </location>
</feature>
<dbReference type="InterPro" id="IPR012902">
    <property type="entry name" value="N_methyl_site"/>
</dbReference>
<evidence type="ECO:0000256" key="1">
    <source>
        <dbReference type="SAM" id="Phobius"/>
    </source>
</evidence>
<evidence type="ECO:0000313" key="2">
    <source>
        <dbReference type="EMBL" id="KTE89762.1"/>
    </source>
</evidence>
<accession>A0A0W1JEF0</accession>
<protein>
    <recommendedName>
        <fullName evidence="4">Prepilin-type N-terminal cleavage/methylation domain-containing protein</fullName>
    </recommendedName>
</protein>